<reference evidence="1 2" key="1">
    <citation type="journal article" date="2022" name="Hortic Res">
        <title>A haplotype resolved chromosomal level avocado genome allows analysis of novel avocado genes.</title>
        <authorList>
            <person name="Nath O."/>
            <person name="Fletcher S.J."/>
            <person name="Hayward A."/>
            <person name="Shaw L.M."/>
            <person name="Masouleh A.K."/>
            <person name="Furtado A."/>
            <person name="Henry R.J."/>
            <person name="Mitter N."/>
        </authorList>
    </citation>
    <scope>NUCLEOTIDE SEQUENCE [LARGE SCALE GENOMIC DNA]</scope>
    <source>
        <strain evidence="2">cv. Hass</strain>
    </source>
</reference>
<proteinExistence type="predicted"/>
<accession>A0ACC2LM58</accession>
<comment type="caution">
    <text evidence="1">The sequence shown here is derived from an EMBL/GenBank/DDBJ whole genome shotgun (WGS) entry which is preliminary data.</text>
</comment>
<name>A0ACC2LM58_PERAE</name>
<evidence type="ECO:0000313" key="2">
    <source>
        <dbReference type="Proteomes" id="UP001234297"/>
    </source>
</evidence>
<gene>
    <name evidence="1" type="ORF">MRB53_027475</name>
</gene>
<organism evidence="1 2">
    <name type="scientific">Persea americana</name>
    <name type="common">Avocado</name>
    <dbReference type="NCBI Taxonomy" id="3435"/>
    <lineage>
        <taxon>Eukaryota</taxon>
        <taxon>Viridiplantae</taxon>
        <taxon>Streptophyta</taxon>
        <taxon>Embryophyta</taxon>
        <taxon>Tracheophyta</taxon>
        <taxon>Spermatophyta</taxon>
        <taxon>Magnoliopsida</taxon>
        <taxon>Magnoliidae</taxon>
        <taxon>Laurales</taxon>
        <taxon>Lauraceae</taxon>
        <taxon>Persea</taxon>
    </lineage>
</organism>
<keyword evidence="2" id="KW-1185">Reference proteome</keyword>
<evidence type="ECO:0000313" key="1">
    <source>
        <dbReference type="EMBL" id="KAJ8634139.1"/>
    </source>
</evidence>
<sequence length="66" mass="7152">MESRKVLILVLVVTAIALLAPYLNNGVEVAFGIELNPCTTAECKKVLQEKYTSATSFKGKFCICLG</sequence>
<dbReference type="Proteomes" id="UP001234297">
    <property type="component" value="Chromosome 8"/>
</dbReference>
<protein>
    <submittedName>
        <fullName evidence="1">Uncharacterized protein</fullName>
    </submittedName>
</protein>
<dbReference type="EMBL" id="CM056816">
    <property type="protein sequence ID" value="KAJ8634139.1"/>
    <property type="molecule type" value="Genomic_DNA"/>
</dbReference>